<evidence type="ECO:0000256" key="1">
    <source>
        <dbReference type="SAM" id="MobiDB-lite"/>
    </source>
</evidence>
<organism evidence="2 3">
    <name type="scientific">Rubricella aquisinus</name>
    <dbReference type="NCBI Taxonomy" id="2028108"/>
    <lineage>
        <taxon>Bacteria</taxon>
        <taxon>Pseudomonadati</taxon>
        <taxon>Pseudomonadota</taxon>
        <taxon>Alphaproteobacteria</taxon>
        <taxon>Rhodobacterales</taxon>
        <taxon>Paracoccaceae</taxon>
        <taxon>Rubricella</taxon>
    </lineage>
</organism>
<proteinExistence type="predicted"/>
<feature type="region of interest" description="Disordered" evidence="1">
    <location>
        <begin position="68"/>
        <end position="110"/>
    </location>
</feature>
<gene>
    <name evidence="2" type="ORF">FHS89_001792</name>
</gene>
<evidence type="ECO:0000313" key="2">
    <source>
        <dbReference type="EMBL" id="MBB5515772.1"/>
    </source>
</evidence>
<sequence>MAQKKKKWVAFRTNTTVPAEVIGKTSNEKMQAGQPVLLPETYADHVIHEGFAVACDAPKKAEVADKVVEPQITPPAQEEPSGQTTTPGTDAADKEPTAALDLAPPAASAT</sequence>
<protein>
    <submittedName>
        <fullName evidence="2">Uncharacterized protein</fullName>
    </submittedName>
</protein>
<reference evidence="2 3" key="1">
    <citation type="submission" date="2020-08" db="EMBL/GenBank/DDBJ databases">
        <title>Genomic Encyclopedia of Type Strains, Phase IV (KMG-IV): sequencing the most valuable type-strain genomes for metagenomic binning, comparative biology and taxonomic classification.</title>
        <authorList>
            <person name="Goeker M."/>
        </authorList>
    </citation>
    <scope>NUCLEOTIDE SEQUENCE [LARGE SCALE GENOMIC DNA]</scope>
    <source>
        <strain evidence="2 3">DSM 103377</strain>
    </source>
</reference>
<name>A0A840WQ31_9RHOB</name>
<accession>A0A840WQ31</accession>
<dbReference type="Proteomes" id="UP000553766">
    <property type="component" value="Unassembled WGS sequence"/>
</dbReference>
<evidence type="ECO:0000313" key="3">
    <source>
        <dbReference type="Proteomes" id="UP000553766"/>
    </source>
</evidence>
<comment type="caution">
    <text evidence="2">The sequence shown here is derived from an EMBL/GenBank/DDBJ whole genome shotgun (WGS) entry which is preliminary data.</text>
</comment>
<dbReference type="EMBL" id="JACIJS010000005">
    <property type="protein sequence ID" value="MBB5515772.1"/>
    <property type="molecule type" value="Genomic_DNA"/>
</dbReference>
<dbReference type="RefSeq" id="WP_184010796.1">
    <property type="nucleotide sequence ID" value="NZ_JACIJS010000005.1"/>
</dbReference>
<keyword evidence="3" id="KW-1185">Reference proteome</keyword>
<feature type="compositionally biased region" description="Low complexity" evidence="1">
    <location>
        <begin position="97"/>
        <end position="110"/>
    </location>
</feature>
<dbReference type="AlphaFoldDB" id="A0A840WQ31"/>